<dbReference type="AlphaFoldDB" id="A0A7W9AZW4"/>
<accession>A0A7W9AZW4</accession>
<sequence length="301" mass="33370">MRKTIHYRRVEWFNQQPNDDVVVFLTEALAGRPHVDATRFPIAGETCEVRHRDNRDGKLCIHLSTYVNGSRKGVTPQVLGLENADLDDAPAPDGAEFTEREIVIVLTQDAVAFVTQGHVHPKFVERAIRGLLLLEHGAEVSNRFSLAARADPAVVQRLLDEGVQLLDMGLSLNQAEADQIIEGQPESITESIGRTIKDALSARFHAELSDDDIDSLASANAHLVLNFKKSAPLNQIESLTTLAESVIEGDEQFKIKTVRGNYFTRDQLLLKNTYTQPGGAAYLSFVLAWDNAIQFLNDVDE</sequence>
<name>A0A7W9AZW4_9HYPH</name>
<organism evidence="1 2">
    <name type="scientific">Brucella daejeonensis</name>
    <dbReference type="NCBI Taxonomy" id="659015"/>
    <lineage>
        <taxon>Bacteria</taxon>
        <taxon>Pseudomonadati</taxon>
        <taxon>Pseudomonadota</taxon>
        <taxon>Alphaproteobacteria</taxon>
        <taxon>Hyphomicrobiales</taxon>
        <taxon>Brucellaceae</taxon>
        <taxon>Brucella/Ochrobactrum group</taxon>
        <taxon>Brucella</taxon>
    </lineage>
</organism>
<evidence type="ECO:0000313" key="2">
    <source>
        <dbReference type="Proteomes" id="UP000555546"/>
    </source>
</evidence>
<comment type="caution">
    <text evidence="1">The sequence shown here is derived from an EMBL/GenBank/DDBJ whole genome shotgun (WGS) entry which is preliminary data.</text>
</comment>
<dbReference type="EMBL" id="JACIJG010000013">
    <property type="protein sequence ID" value="MBB5703446.1"/>
    <property type="molecule type" value="Genomic_DNA"/>
</dbReference>
<protein>
    <submittedName>
        <fullName evidence="1">Uncharacterized protein</fullName>
    </submittedName>
</protein>
<evidence type="ECO:0000313" key="1">
    <source>
        <dbReference type="EMBL" id="MBB5703446.1"/>
    </source>
</evidence>
<gene>
    <name evidence="1" type="ORF">FHS76_003349</name>
</gene>
<keyword evidence="2" id="KW-1185">Reference proteome</keyword>
<reference evidence="1 2" key="1">
    <citation type="submission" date="2020-08" db="EMBL/GenBank/DDBJ databases">
        <title>Genomic Encyclopedia of Type Strains, Phase IV (KMG-IV): sequencing the most valuable type-strain genomes for metagenomic binning, comparative biology and taxonomic classification.</title>
        <authorList>
            <person name="Goeker M."/>
        </authorList>
    </citation>
    <scope>NUCLEOTIDE SEQUENCE [LARGE SCALE GENOMIC DNA]</scope>
    <source>
        <strain evidence="1 2">DSM 26944</strain>
    </source>
</reference>
<dbReference type="Proteomes" id="UP000555546">
    <property type="component" value="Unassembled WGS sequence"/>
</dbReference>
<proteinExistence type="predicted"/>
<dbReference type="RefSeq" id="WP_183655113.1">
    <property type="nucleotide sequence ID" value="NZ_JACIJG010000013.1"/>
</dbReference>